<reference evidence="2" key="1">
    <citation type="submission" date="2022-05" db="EMBL/GenBank/DDBJ databases">
        <authorList>
            <person name="Park J.-S."/>
        </authorList>
    </citation>
    <scope>NUCLEOTIDE SEQUENCE</scope>
    <source>
        <strain evidence="2">2012CJ41-6</strain>
    </source>
</reference>
<keyword evidence="3" id="KW-1185">Reference proteome</keyword>
<dbReference type="CDD" id="cd04301">
    <property type="entry name" value="NAT_SF"/>
    <property type="match status" value="1"/>
</dbReference>
<comment type="caution">
    <text evidence="2">The sequence shown here is derived from an EMBL/GenBank/DDBJ whole genome shotgun (WGS) entry which is preliminary data.</text>
</comment>
<dbReference type="Proteomes" id="UP001203880">
    <property type="component" value="Unassembled WGS sequence"/>
</dbReference>
<dbReference type="Gene3D" id="3.40.630.30">
    <property type="match status" value="1"/>
</dbReference>
<organism evidence="2 3">
    <name type="scientific">Ruegeria spongiae</name>
    <dbReference type="NCBI Taxonomy" id="2942209"/>
    <lineage>
        <taxon>Bacteria</taxon>
        <taxon>Pseudomonadati</taxon>
        <taxon>Pseudomonadota</taxon>
        <taxon>Alphaproteobacteria</taxon>
        <taxon>Rhodobacterales</taxon>
        <taxon>Roseobacteraceae</taxon>
        <taxon>Ruegeria</taxon>
    </lineage>
</organism>
<proteinExistence type="predicted"/>
<dbReference type="SUPFAM" id="SSF55729">
    <property type="entry name" value="Acyl-CoA N-acyltransferases (Nat)"/>
    <property type="match status" value="1"/>
</dbReference>
<evidence type="ECO:0000313" key="3">
    <source>
        <dbReference type="Proteomes" id="UP001203880"/>
    </source>
</evidence>
<sequence length="150" mass="16448">MNVLLRQAHPTDAGRTGDILHGFTRDNDWMPNLHSGAETIAFCGTMIARGWVTVAESDGQVAGFLARDGALIHSLYMSRGLRGQGIGARLLAQAKAQSDRLELFAFQANPGAARFYLREGFVEAARSDGRGNDENLPDIKFVWSREARET</sequence>
<gene>
    <name evidence="2" type="ORF">M3P21_09980</name>
</gene>
<name>A0ABT0Q2M9_9RHOB</name>
<dbReference type="RefSeq" id="WP_249709729.1">
    <property type="nucleotide sequence ID" value="NZ_JAMFMB010000010.1"/>
</dbReference>
<feature type="domain" description="N-acetyltransferase" evidence="1">
    <location>
        <begin position="3"/>
        <end position="143"/>
    </location>
</feature>
<dbReference type="InterPro" id="IPR016181">
    <property type="entry name" value="Acyl_CoA_acyltransferase"/>
</dbReference>
<dbReference type="InterPro" id="IPR000182">
    <property type="entry name" value="GNAT_dom"/>
</dbReference>
<dbReference type="EMBL" id="JAMFMB010000010">
    <property type="protein sequence ID" value="MCL6283857.1"/>
    <property type="molecule type" value="Genomic_DNA"/>
</dbReference>
<evidence type="ECO:0000313" key="2">
    <source>
        <dbReference type="EMBL" id="MCL6283857.1"/>
    </source>
</evidence>
<dbReference type="Pfam" id="PF13508">
    <property type="entry name" value="Acetyltransf_7"/>
    <property type="match status" value="1"/>
</dbReference>
<evidence type="ECO:0000259" key="1">
    <source>
        <dbReference type="PROSITE" id="PS51186"/>
    </source>
</evidence>
<accession>A0ABT0Q2M9</accession>
<dbReference type="PROSITE" id="PS51186">
    <property type="entry name" value="GNAT"/>
    <property type="match status" value="1"/>
</dbReference>
<protein>
    <submittedName>
        <fullName evidence="2">GNAT family N-acetyltransferase</fullName>
    </submittedName>
</protein>